<dbReference type="RefSeq" id="WP_234863959.1">
    <property type="nucleotide sequence ID" value="NZ_JAKEVY010000001.1"/>
</dbReference>
<dbReference type="PANTHER" id="PTHR48098">
    <property type="entry name" value="ENTEROCHELIN ESTERASE-RELATED"/>
    <property type="match status" value="1"/>
</dbReference>
<dbReference type="Proteomes" id="UP001200145">
    <property type="component" value="Unassembled WGS sequence"/>
</dbReference>
<dbReference type="Pfam" id="PF00756">
    <property type="entry name" value="Esterase"/>
    <property type="match status" value="1"/>
</dbReference>
<accession>A0ABS9BCN4</accession>
<reference evidence="1 2" key="1">
    <citation type="submission" date="2022-01" db="EMBL/GenBank/DDBJ databases">
        <title>Flavihumibacter sp. nov., isolated from sediment of a river.</title>
        <authorList>
            <person name="Liu H."/>
        </authorList>
    </citation>
    <scope>NUCLEOTIDE SEQUENCE [LARGE SCALE GENOMIC DNA]</scope>
    <source>
        <strain evidence="1 2">RY-1</strain>
    </source>
</reference>
<gene>
    <name evidence="1" type="ORF">L0U88_02145</name>
</gene>
<keyword evidence="2" id="KW-1185">Reference proteome</keyword>
<dbReference type="Gene3D" id="3.40.50.1820">
    <property type="entry name" value="alpha/beta hydrolase"/>
    <property type="match status" value="1"/>
</dbReference>
<dbReference type="PANTHER" id="PTHR48098:SF1">
    <property type="entry name" value="DIACYLGLYCEROL ACYLTRANSFERASE_MYCOLYLTRANSFERASE AG85A"/>
    <property type="match status" value="1"/>
</dbReference>
<name>A0ABS9BCN4_9BACT</name>
<dbReference type="InterPro" id="IPR000801">
    <property type="entry name" value="Esterase-like"/>
</dbReference>
<sequence>MRISYWLRSLLVVVLLFLQASLMAGKVDTLSLYSPAMKKDMKFIVVQPVTKAPEKGFPVLYLLHGMGGSYNLWITKVPELQAAADRYNCLIVCPDGGRTTLYFNNPLDSSYRFESHFIKELIPYIDKTYPTAKDRRFRAVAGLSMGGFGALFMASHYPELFAAAGSMSGALMVDPIAKAVIARSADKSVDSSCCQINWDRLKAFNAGDTTLKETVALVLECGTDDYLLMANRSARKRLTEMNIAHDYTERPGRHNWDYWQNAIDYQLLFFRKRWDRFEQKDQ</sequence>
<dbReference type="InterPro" id="IPR029058">
    <property type="entry name" value="AB_hydrolase_fold"/>
</dbReference>
<organism evidence="1 2">
    <name type="scientific">Flavihumibacter fluminis</name>
    <dbReference type="NCBI Taxonomy" id="2909236"/>
    <lineage>
        <taxon>Bacteria</taxon>
        <taxon>Pseudomonadati</taxon>
        <taxon>Bacteroidota</taxon>
        <taxon>Chitinophagia</taxon>
        <taxon>Chitinophagales</taxon>
        <taxon>Chitinophagaceae</taxon>
        <taxon>Flavihumibacter</taxon>
    </lineage>
</organism>
<evidence type="ECO:0000313" key="2">
    <source>
        <dbReference type="Proteomes" id="UP001200145"/>
    </source>
</evidence>
<dbReference type="EMBL" id="JAKEVY010000001">
    <property type="protein sequence ID" value="MCF1713427.1"/>
    <property type="molecule type" value="Genomic_DNA"/>
</dbReference>
<proteinExistence type="predicted"/>
<evidence type="ECO:0000313" key="1">
    <source>
        <dbReference type="EMBL" id="MCF1713427.1"/>
    </source>
</evidence>
<dbReference type="InterPro" id="IPR050583">
    <property type="entry name" value="Mycobacterial_A85_antigen"/>
</dbReference>
<comment type="caution">
    <text evidence="1">The sequence shown here is derived from an EMBL/GenBank/DDBJ whole genome shotgun (WGS) entry which is preliminary data.</text>
</comment>
<protein>
    <submittedName>
        <fullName evidence="1">Esterase family protein</fullName>
    </submittedName>
</protein>
<dbReference type="SUPFAM" id="SSF53474">
    <property type="entry name" value="alpha/beta-Hydrolases"/>
    <property type="match status" value="1"/>
</dbReference>